<sequence length="301" mass="35609">MSTKILVALAFGVLFMNAKARAEVVITTVFNVHESIRTKTVNVLSGVDGRIYKTENSDENLNRIFPLVGKVVRIDFTVYGTKAMINSIRPVMAGEIDTRTLDLNHFRYNELRQFAPTDLQTIEKATTVFKSMINDGDKKRSQCFKRAHMWAFDMWSKMNIKSEKLFIFFTQRFQMIDEYDWWFHVAPLVNIAGEDYVMDGTFFQKPTPIQEWKSFFMMSKERNCPIVEKYQDWEQNQWSKLCYLMKVPMYMFRPDDIQARDVKGIERNHWVLEEIQDARRAFKGWEETYEGYDNGKKTTTF</sequence>
<proteinExistence type="predicted"/>
<dbReference type="RefSeq" id="WP_321396830.1">
    <property type="nucleotide sequence ID" value="NZ_CP139487.1"/>
</dbReference>
<dbReference type="InterPro" id="IPR041325">
    <property type="entry name" value="Gln_deamidase_2"/>
</dbReference>
<name>A0AAX4HRE9_9BACT</name>
<evidence type="ECO:0000313" key="4">
    <source>
        <dbReference type="Proteomes" id="UP001324634"/>
    </source>
</evidence>
<dbReference type="KEGG" id="psti:SOO65_03225"/>
<gene>
    <name evidence="3" type="ORF">SOO65_03225</name>
</gene>
<dbReference type="EMBL" id="CP139487">
    <property type="protein sequence ID" value="WPU65750.1"/>
    <property type="molecule type" value="Genomic_DNA"/>
</dbReference>
<dbReference type="Proteomes" id="UP001324634">
    <property type="component" value="Chromosome"/>
</dbReference>
<feature type="domain" description="Protein glutaminase" evidence="2">
    <location>
        <begin position="129"/>
        <end position="214"/>
    </location>
</feature>
<accession>A0AAX4HRE9</accession>
<dbReference type="Gene3D" id="3.10.620.30">
    <property type="match status" value="1"/>
</dbReference>
<keyword evidence="1" id="KW-0732">Signal</keyword>
<dbReference type="AlphaFoldDB" id="A0AAX4HRE9"/>
<dbReference type="Pfam" id="PF18626">
    <property type="entry name" value="Gln_deamidase_2"/>
    <property type="match status" value="1"/>
</dbReference>
<feature type="chain" id="PRO_5043646213" evidence="1">
    <location>
        <begin position="23"/>
        <end position="301"/>
    </location>
</feature>
<keyword evidence="4" id="KW-1185">Reference proteome</keyword>
<evidence type="ECO:0000256" key="1">
    <source>
        <dbReference type="SAM" id="SignalP"/>
    </source>
</evidence>
<evidence type="ECO:0000259" key="2">
    <source>
        <dbReference type="Pfam" id="PF18626"/>
    </source>
</evidence>
<evidence type="ECO:0000313" key="3">
    <source>
        <dbReference type="EMBL" id="WPU65750.1"/>
    </source>
</evidence>
<feature type="signal peptide" evidence="1">
    <location>
        <begin position="1"/>
        <end position="22"/>
    </location>
</feature>
<reference evidence="3 4" key="1">
    <citation type="submission" date="2023-11" db="EMBL/GenBank/DDBJ databases">
        <title>Peredibacter starrii A3.12.</title>
        <authorList>
            <person name="Mitchell R.J."/>
        </authorList>
    </citation>
    <scope>NUCLEOTIDE SEQUENCE [LARGE SCALE GENOMIC DNA]</scope>
    <source>
        <strain evidence="3 4">A3.12</strain>
    </source>
</reference>
<protein>
    <submittedName>
        <fullName evidence="3">Protein-glutamine glutaminase family protein</fullName>
    </submittedName>
</protein>
<organism evidence="3 4">
    <name type="scientific">Peredibacter starrii</name>
    <dbReference type="NCBI Taxonomy" id="28202"/>
    <lineage>
        <taxon>Bacteria</taxon>
        <taxon>Pseudomonadati</taxon>
        <taxon>Bdellovibrionota</taxon>
        <taxon>Bacteriovoracia</taxon>
        <taxon>Bacteriovoracales</taxon>
        <taxon>Bacteriovoracaceae</taxon>
        <taxon>Peredibacter</taxon>
    </lineage>
</organism>